<dbReference type="PANTHER" id="PTHR43143:SF1">
    <property type="entry name" value="SERINE_THREONINE-PROTEIN PHOSPHATASE CPPED1"/>
    <property type="match status" value="1"/>
</dbReference>
<dbReference type="PANTHER" id="PTHR43143">
    <property type="entry name" value="METALLOPHOSPHOESTERASE, CALCINEURIN SUPERFAMILY"/>
    <property type="match status" value="1"/>
</dbReference>
<dbReference type="RefSeq" id="WP_207419355.1">
    <property type="nucleotide sequence ID" value="NZ_CP061177.1"/>
</dbReference>
<name>A0ABS3KUM2_9PROT</name>
<dbReference type="Pfam" id="PF00149">
    <property type="entry name" value="Metallophos"/>
    <property type="match status" value="1"/>
</dbReference>
<evidence type="ECO:0000313" key="3">
    <source>
        <dbReference type="Proteomes" id="UP001518989"/>
    </source>
</evidence>
<feature type="domain" description="Calcineurin-like phosphoesterase" evidence="1">
    <location>
        <begin position="3"/>
        <end position="200"/>
    </location>
</feature>
<sequence length="284" mass="30981">MAFRIAQITDTHLSERHAGFSANFDALAEHLRESAPDLVVHTGDVSAHGELAIDDLLFARRKMDALGLPWRAIPGNHDVGNDPGLGNTPADAERLSRWRAAFGADRFVLDVPGWRLIGLDTLITTTDLPDADEQFADLADALASAGPRAIGLFLHKPLCEETVTESVVTYWSVQPGPRRRMLDLLHAFRPAFVASGHVHQWRDRGVSEGLRQIWAPAAAFVVGDTWQHRAAGGAKPVGYVEHLLHEDGRHECRLVEPAGMQAHDLGEMPGIYAPMQPVVATAAE</sequence>
<evidence type="ECO:0000259" key="1">
    <source>
        <dbReference type="Pfam" id="PF00149"/>
    </source>
</evidence>
<dbReference type="EMBL" id="JACTNG010000013">
    <property type="protein sequence ID" value="MBO1081178.1"/>
    <property type="molecule type" value="Genomic_DNA"/>
</dbReference>
<dbReference type="InterPro" id="IPR029052">
    <property type="entry name" value="Metallo-depent_PP-like"/>
</dbReference>
<organism evidence="2 3">
    <name type="scientific">Roseomonas haemaphysalidis</name>
    <dbReference type="NCBI Taxonomy" id="2768162"/>
    <lineage>
        <taxon>Bacteria</taxon>
        <taxon>Pseudomonadati</taxon>
        <taxon>Pseudomonadota</taxon>
        <taxon>Alphaproteobacteria</taxon>
        <taxon>Acetobacterales</taxon>
        <taxon>Roseomonadaceae</taxon>
        <taxon>Roseomonas</taxon>
    </lineage>
</organism>
<reference evidence="2 3" key="1">
    <citation type="submission" date="2020-09" db="EMBL/GenBank/DDBJ databases">
        <title>Roseomonas.</title>
        <authorList>
            <person name="Zhu W."/>
        </authorList>
    </citation>
    <scope>NUCLEOTIDE SEQUENCE [LARGE SCALE GENOMIC DNA]</scope>
    <source>
        <strain evidence="2 3">573</strain>
    </source>
</reference>
<dbReference type="InterPro" id="IPR051918">
    <property type="entry name" value="STPP_CPPED1"/>
</dbReference>
<proteinExistence type="predicted"/>
<dbReference type="InterPro" id="IPR004843">
    <property type="entry name" value="Calcineurin-like_PHP"/>
</dbReference>
<accession>A0ABS3KUM2</accession>
<evidence type="ECO:0000313" key="2">
    <source>
        <dbReference type="EMBL" id="MBO1081178.1"/>
    </source>
</evidence>
<protein>
    <submittedName>
        <fullName evidence="2">Metallophosphoesterase</fullName>
    </submittedName>
</protein>
<comment type="caution">
    <text evidence="2">The sequence shown here is derived from an EMBL/GenBank/DDBJ whole genome shotgun (WGS) entry which is preliminary data.</text>
</comment>
<gene>
    <name evidence="2" type="ORF">IAI61_19285</name>
</gene>
<dbReference type="SUPFAM" id="SSF56300">
    <property type="entry name" value="Metallo-dependent phosphatases"/>
    <property type="match status" value="1"/>
</dbReference>
<dbReference type="Proteomes" id="UP001518989">
    <property type="component" value="Unassembled WGS sequence"/>
</dbReference>
<keyword evidence="3" id="KW-1185">Reference proteome</keyword>
<dbReference type="Gene3D" id="3.60.21.10">
    <property type="match status" value="1"/>
</dbReference>